<reference evidence="3" key="1">
    <citation type="submission" date="2017-03" db="EMBL/GenBank/DDBJ databases">
        <title>Genomes of endolithic fungi from Antarctica.</title>
        <authorList>
            <person name="Coleine C."/>
            <person name="Masonjones S."/>
            <person name="Stajich J.E."/>
        </authorList>
    </citation>
    <scope>NUCLEOTIDE SEQUENCE [LARGE SCALE GENOMIC DNA]</scope>
    <source>
        <strain evidence="3">CCFEE 5527</strain>
    </source>
</reference>
<keyword evidence="1" id="KW-0175">Coiled coil</keyword>
<evidence type="ECO:0000313" key="2">
    <source>
        <dbReference type="EMBL" id="OQO09210.1"/>
    </source>
</evidence>
<dbReference type="EMBL" id="NAJO01000011">
    <property type="protein sequence ID" value="OQO09210.1"/>
    <property type="molecule type" value="Genomic_DNA"/>
</dbReference>
<comment type="caution">
    <text evidence="2">The sequence shown here is derived from an EMBL/GenBank/DDBJ whole genome shotgun (WGS) entry which is preliminary data.</text>
</comment>
<evidence type="ECO:0000313" key="3">
    <source>
        <dbReference type="Proteomes" id="UP000192596"/>
    </source>
</evidence>
<sequence length="306" mass="34086">MLPPISQSVLTSNPKFEVLHRDLCTNRLNSDGSSTVDEKTRKERESFSDDLRSARVEAAKRAIVKSELRRVALGSNELPEELQELVAVLSAQLEGQERAEDEDLLEEYVERFKTNPSPVVHLLQRAIIDNSESLAKVVDPDIPLADIPAHFETLKSSIVTSNTQIAQSRLMLAHQASELHALNDQILTTSIRLLEQSIHGSAPRATKAQADYLALVAEGMSKKLAVQHAQVLAPVYGIEAQTALKAKVEAMVSEERKLRREREEMEEKLGAYRKGKLEGVARELGEIKRESEKVRGEIERLKAGKT</sequence>
<protein>
    <submittedName>
        <fullName evidence="2">Uncharacterized protein</fullName>
    </submittedName>
</protein>
<dbReference type="AlphaFoldDB" id="A0A1V8TCV6"/>
<feature type="coiled-coil region" evidence="1">
    <location>
        <begin position="244"/>
        <end position="275"/>
    </location>
</feature>
<dbReference type="Proteomes" id="UP000192596">
    <property type="component" value="Unassembled WGS sequence"/>
</dbReference>
<gene>
    <name evidence="2" type="ORF">B0A48_06101</name>
</gene>
<dbReference type="OrthoDB" id="66964at2759"/>
<dbReference type="InParanoid" id="A0A1V8TCV6"/>
<name>A0A1V8TCV6_9PEZI</name>
<organism evidence="2 3">
    <name type="scientific">Cryoendolithus antarcticus</name>
    <dbReference type="NCBI Taxonomy" id="1507870"/>
    <lineage>
        <taxon>Eukaryota</taxon>
        <taxon>Fungi</taxon>
        <taxon>Dikarya</taxon>
        <taxon>Ascomycota</taxon>
        <taxon>Pezizomycotina</taxon>
        <taxon>Dothideomycetes</taxon>
        <taxon>Dothideomycetidae</taxon>
        <taxon>Cladosporiales</taxon>
        <taxon>Cladosporiaceae</taxon>
        <taxon>Cryoendolithus</taxon>
    </lineage>
</organism>
<proteinExistence type="predicted"/>
<dbReference type="STRING" id="1507870.A0A1V8TCV6"/>
<accession>A0A1V8TCV6</accession>
<keyword evidence="3" id="KW-1185">Reference proteome</keyword>
<evidence type="ECO:0000256" key="1">
    <source>
        <dbReference type="SAM" id="Coils"/>
    </source>
</evidence>